<dbReference type="InterPro" id="IPR057342">
    <property type="entry name" value="DEXDc_RapA"/>
</dbReference>
<evidence type="ECO:0000256" key="3">
    <source>
        <dbReference type="ARBA" id="ARBA00022806"/>
    </source>
</evidence>
<comment type="caution">
    <text evidence="8">The sequence shown here is derived from an EMBL/GenBank/DDBJ whole genome shotgun (WGS) entry which is preliminary data.</text>
</comment>
<evidence type="ECO:0000256" key="1">
    <source>
        <dbReference type="ARBA" id="ARBA00022741"/>
    </source>
</evidence>
<dbReference type="InterPro" id="IPR024975">
    <property type="entry name" value="NOV_C"/>
</dbReference>
<dbReference type="CDD" id="cd18793">
    <property type="entry name" value="SF2_C_SNF"/>
    <property type="match status" value="1"/>
</dbReference>
<dbReference type="Pfam" id="PF00176">
    <property type="entry name" value="SNF2-rel_dom"/>
    <property type="match status" value="1"/>
</dbReference>
<dbReference type="PROSITE" id="PS51194">
    <property type="entry name" value="HELICASE_CTER"/>
    <property type="match status" value="1"/>
</dbReference>
<dbReference type="InterPro" id="IPR014001">
    <property type="entry name" value="Helicase_ATP-bd"/>
</dbReference>
<dbReference type="GO" id="GO:0016787">
    <property type="term" value="F:hydrolase activity"/>
    <property type="evidence" value="ECO:0007669"/>
    <property type="project" value="UniProtKB-KW"/>
</dbReference>
<feature type="coiled-coil region" evidence="5">
    <location>
        <begin position="914"/>
        <end position="941"/>
    </location>
</feature>
<dbReference type="PANTHER" id="PTHR10799">
    <property type="entry name" value="SNF2/RAD54 HELICASE FAMILY"/>
    <property type="match status" value="1"/>
</dbReference>
<proteinExistence type="predicted"/>
<dbReference type="InterPro" id="IPR038718">
    <property type="entry name" value="SNF2-like_sf"/>
</dbReference>
<dbReference type="CDD" id="cd18011">
    <property type="entry name" value="DEXDc_RapA"/>
    <property type="match status" value="1"/>
</dbReference>
<keyword evidence="2" id="KW-0378">Hydrolase</keyword>
<feature type="coiled-coil region" evidence="5">
    <location>
        <begin position="433"/>
        <end position="475"/>
    </location>
</feature>
<accession>A0A520KSQ7</accession>
<dbReference type="Gene3D" id="3.40.50.10810">
    <property type="entry name" value="Tandem AAA-ATPase domain"/>
    <property type="match status" value="1"/>
</dbReference>
<reference evidence="8 9" key="1">
    <citation type="journal article" date="2019" name="Nat. Microbiol.">
        <title>Wide diversity of methane and short-chain alkane metabolisms in uncultured archaea.</title>
        <authorList>
            <person name="Borrel G."/>
            <person name="Adam P.S."/>
            <person name="McKay L.J."/>
            <person name="Chen L.X."/>
            <person name="Sierra-Garcia I.N."/>
            <person name="Sieber C.M."/>
            <person name="Letourneur Q."/>
            <person name="Ghozlane A."/>
            <person name="Andersen G.L."/>
            <person name="Li W.J."/>
            <person name="Hallam S.J."/>
            <person name="Muyzer G."/>
            <person name="de Oliveira V.M."/>
            <person name="Inskeep W.P."/>
            <person name="Banfield J.F."/>
            <person name="Gribaldo S."/>
        </authorList>
    </citation>
    <scope>NUCLEOTIDE SEQUENCE [LARGE SCALE GENOMIC DNA]</scope>
    <source>
        <strain evidence="8">NM1a</strain>
    </source>
</reference>
<dbReference type="Pfam" id="PF13020">
    <property type="entry name" value="NOV_C"/>
    <property type="match status" value="1"/>
</dbReference>
<keyword evidence="1" id="KW-0547">Nucleotide-binding</keyword>
<dbReference type="Pfam" id="PF00271">
    <property type="entry name" value="Helicase_C"/>
    <property type="match status" value="1"/>
</dbReference>
<feature type="domain" description="Helicase C-terminal" evidence="7">
    <location>
        <begin position="464"/>
        <end position="622"/>
    </location>
</feature>
<organism evidence="8 9">
    <name type="scientific">Methanoliparum thermophilum</name>
    <dbReference type="NCBI Taxonomy" id="2491083"/>
    <lineage>
        <taxon>Archaea</taxon>
        <taxon>Methanobacteriati</taxon>
        <taxon>Methanobacteriota</taxon>
        <taxon>Candidatus Methanoliparia</taxon>
        <taxon>Candidatus Methanoliparales</taxon>
        <taxon>Candidatus Methanoliparaceae</taxon>
        <taxon>Candidatus Methanoliparum</taxon>
    </lineage>
</organism>
<gene>
    <name evidence="8" type="ORF">EF806_03610</name>
</gene>
<sequence length="1085" mass="126741">MFEIKEGDILEGSWPEKLKVISVRYLDDRVVINAVGCDTEKFYSPILTKEEIEEIKVRKEDFSPGDGEEIFLFLEAKRIRNNFQFDPLCAVNVSQIDPLPHQIDAVYYHILKNPRIRFLLADDPGAGKTIMAGLLLKELKYRGLVERTLIVAPGHLKDQWRRELKEKFSERFLVVDRGTMNASWGQNIFTEMNNVIISMDFAKQEDVREALNSSRWDLCIVDEAHKMSAYRYGNKTDKTKRYFLGEALSGISNHLLFLTATPHRGDPENFRLLLDLLEPGLFANEKILEESVQNKENPLVLRRLKEDLNDFDGRPLFPPRDVQTLAYNMSSDEVDLYNEVTRYVGNQFNKALGKDKRNVTFAMMILQRRLASSVYAIRRSLERRHKRLTDIYEQGMTQKDIEYDEDYLEDLEESERWDLEGELLEKLTSSETIEELKEEIDTIEMLINHARAVENKGVETKLNELKRVMEETRGAKILIFTEFKDTLEYLVKKLEEWGYSVASIHGGMNMDERIKAEHEFNYGNVQVMVSTEAGGEGINLQRNCWLMVNYDIPWNPNRLEQRMGRIHRYGQKHEVHIYNMVANNTIEGSILNRLFAKLLAIKRQLGNDRVFDVINDILKDVSLKDLIMKAIANPRTINDILKDIETIPDEDAIKRVKEAVLESLATKHIDLSRILSDQRRAKENRLAPEYVEEFFVRAARKLGIQIEKRGDAWQILSVPFEIRNVTYEFKQRFGEVYTKYQRISFDKDKASNAEFVFLGHPLLEAVMEEIEKRYSNRYASFIDPDGRLDGYIWFMDVQVKDGKNEIAGKRLFAVYEDSKNNFSYVNPSILWDLKPQHQQETPSETLNKEGAISFLLKGIDKYKKEILQERERNAEIKRKYGLRSLESMISESEGKLVEYYDRRNKGENIPEAVIENERRKKEDLQRKRENLKREIEMELHIFPSEPVVLGVIRVEPGKGEMVRNEEIERIGMEKVMEYERKNGRIPEDVSSENLGYDVRSSDKKEFRYIEVKARAGEGSIVLTPNEWMMAQRFGKEYWLYVIANAATEPELYIMQDPASRLKPDEEVSIVRYIVKDWKDKAEVAE</sequence>
<dbReference type="AlphaFoldDB" id="A0A520KSQ7"/>
<dbReference type="GO" id="GO:0005524">
    <property type="term" value="F:ATP binding"/>
    <property type="evidence" value="ECO:0007669"/>
    <property type="project" value="UniProtKB-KW"/>
</dbReference>
<name>A0A520KSQ7_METT2</name>
<evidence type="ECO:0000256" key="2">
    <source>
        <dbReference type="ARBA" id="ARBA00022801"/>
    </source>
</evidence>
<evidence type="ECO:0000313" key="9">
    <source>
        <dbReference type="Proteomes" id="UP000317158"/>
    </source>
</evidence>
<evidence type="ECO:0000256" key="5">
    <source>
        <dbReference type="SAM" id="Coils"/>
    </source>
</evidence>
<feature type="domain" description="Helicase ATP-binding" evidence="6">
    <location>
        <begin position="109"/>
        <end position="280"/>
    </location>
</feature>
<dbReference type="GO" id="GO:0140097">
    <property type="term" value="F:catalytic activity, acting on DNA"/>
    <property type="evidence" value="ECO:0007669"/>
    <property type="project" value="UniProtKB-ARBA"/>
</dbReference>
<protein>
    <submittedName>
        <fullName evidence="8">DUF3883 domain-containing protein</fullName>
    </submittedName>
</protein>
<dbReference type="GO" id="GO:0004386">
    <property type="term" value="F:helicase activity"/>
    <property type="evidence" value="ECO:0007669"/>
    <property type="project" value="UniProtKB-KW"/>
</dbReference>
<dbReference type="InterPro" id="IPR049730">
    <property type="entry name" value="SNF2/RAD54-like_C"/>
</dbReference>
<dbReference type="SUPFAM" id="SSF52540">
    <property type="entry name" value="P-loop containing nucleoside triphosphate hydrolases"/>
    <property type="match status" value="2"/>
</dbReference>
<evidence type="ECO:0000313" key="8">
    <source>
        <dbReference type="EMBL" id="RZN64643.1"/>
    </source>
</evidence>
<dbReference type="SMART" id="SM00487">
    <property type="entry name" value="DEXDc"/>
    <property type="match status" value="1"/>
</dbReference>
<keyword evidence="4" id="KW-0067">ATP-binding</keyword>
<dbReference type="SMART" id="SM00490">
    <property type="entry name" value="HELICc"/>
    <property type="match status" value="1"/>
</dbReference>
<dbReference type="Proteomes" id="UP000317158">
    <property type="component" value="Unassembled WGS sequence"/>
</dbReference>
<dbReference type="Gene3D" id="3.40.50.300">
    <property type="entry name" value="P-loop containing nucleotide triphosphate hydrolases"/>
    <property type="match status" value="1"/>
</dbReference>
<evidence type="ECO:0000259" key="6">
    <source>
        <dbReference type="PROSITE" id="PS51192"/>
    </source>
</evidence>
<dbReference type="EMBL" id="RXIF01000006">
    <property type="protein sequence ID" value="RZN64643.1"/>
    <property type="molecule type" value="Genomic_DNA"/>
</dbReference>
<keyword evidence="3" id="KW-0347">Helicase</keyword>
<dbReference type="InterPro" id="IPR027417">
    <property type="entry name" value="P-loop_NTPase"/>
</dbReference>
<dbReference type="InterPro" id="IPR001650">
    <property type="entry name" value="Helicase_C-like"/>
</dbReference>
<evidence type="ECO:0000256" key="4">
    <source>
        <dbReference type="ARBA" id="ARBA00022840"/>
    </source>
</evidence>
<dbReference type="InterPro" id="IPR000330">
    <property type="entry name" value="SNF2_N"/>
</dbReference>
<keyword evidence="5" id="KW-0175">Coiled coil</keyword>
<evidence type="ECO:0000259" key="7">
    <source>
        <dbReference type="PROSITE" id="PS51194"/>
    </source>
</evidence>
<dbReference type="PROSITE" id="PS51192">
    <property type="entry name" value="HELICASE_ATP_BIND_1"/>
    <property type="match status" value="1"/>
</dbReference>